<dbReference type="CDD" id="cd06261">
    <property type="entry name" value="TM_PBP2"/>
    <property type="match status" value="1"/>
</dbReference>
<dbReference type="PROSITE" id="PS50928">
    <property type="entry name" value="ABC_TM1"/>
    <property type="match status" value="1"/>
</dbReference>
<dbReference type="InterPro" id="IPR050366">
    <property type="entry name" value="BP-dependent_transpt_permease"/>
</dbReference>
<keyword evidence="2 7" id="KW-0813">Transport</keyword>
<evidence type="ECO:0000256" key="1">
    <source>
        <dbReference type="ARBA" id="ARBA00004651"/>
    </source>
</evidence>
<comment type="subcellular location">
    <subcellularLocation>
        <location evidence="1 7">Cell membrane</location>
        <topology evidence="1 7">Multi-pass membrane protein</topology>
    </subcellularLocation>
</comment>
<keyword evidence="6 7" id="KW-0472">Membrane</keyword>
<keyword evidence="5 7" id="KW-1133">Transmembrane helix</keyword>
<evidence type="ECO:0000256" key="4">
    <source>
        <dbReference type="ARBA" id="ARBA00022692"/>
    </source>
</evidence>
<keyword evidence="10" id="KW-1185">Reference proteome</keyword>
<dbReference type="PANTHER" id="PTHR43386">
    <property type="entry name" value="OLIGOPEPTIDE TRANSPORT SYSTEM PERMEASE PROTEIN APPC"/>
    <property type="match status" value="1"/>
</dbReference>
<keyword evidence="3" id="KW-1003">Cell membrane</keyword>
<evidence type="ECO:0000313" key="10">
    <source>
        <dbReference type="Proteomes" id="UP000606490"/>
    </source>
</evidence>
<sequence>MSDLAADAGPAQRLGSRLPPTAALLSLAVLGFWILAALAGPALLPHGPADFVTDDGFAPASAAHPLGTDYLGRDMLARLVAAARSTLAISLLATLGAHLIGDTLGILAALRGGVLDQVLSRVAEVMLSMPKLIVGLVVIAVVGPSATVLVAVTAAVYAATVFRISRAIALDLVALDFIRAARLRGESMGWLIFGELLPNMLPLLAADFALRMSFSILFMSNLSFLGLGLQPPAADWGGLVRENLEGLASGSPAALYPTLAIGSVTIALNLLVDRWGSTARPREALH</sequence>
<evidence type="ECO:0000256" key="6">
    <source>
        <dbReference type="ARBA" id="ARBA00023136"/>
    </source>
</evidence>
<feature type="transmembrane region" description="Helical" evidence="7">
    <location>
        <begin position="87"/>
        <end position="111"/>
    </location>
</feature>
<feature type="transmembrane region" description="Helical" evidence="7">
    <location>
        <begin position="22"/>
        <end position="44"/>
    </location>
</feature>
<proteinExistence type="inferred from homology"/>
<dbReference type="InterPro" id="IPR035906">
    <property type="entry name" value="MetI-like_sf"/>
</dbReference>
<comment type="similarity">
    <text evidence="7">Belongs to the binding-protein-dependent transport system permease family.</text>
</comment>
<dbReference type="EMBL" id="JAEUXJ010000002">
    <property type="protein sequence ID" value="MBL6454615.1"/>
    <property type="molecule type" value="Genomic_DNA"/>
</dbReference>
<dbReference type="Pfam" id="PF00528">
    <property type="entry name" value="BPD_transp_1"/>
    <property type="match status" value="1"/>
</dbReference>
<evidence type="ECO:0000256" key="5">
    <source>
        <dbReference type="ARBA" id="ARBA00022989"/>
    </source>
</evidence>
<keyword evidence="4 7" id="KW-0812">Transmembrane</keyword>
<evidence type="ECO:0000256" key="3">
    <source>
        <dbReference type="ARBA" id="ARBA00022475"/>
    </source>
</evidence>
<comment type="caution">
    <text evidence="9">The sequence shown here is derived from an EMBL/GenBank/DDBJ whole genome shotgun (WGS) entry which is preliminary data.</text>
</comment>
<name>A0ABS1UYT5_9PROT</name>
<feature type="transmembrane region" description="Helical" evidence="7">
    <location>
        <begin position="132"/>
        <end position="158"/>
    </location>
</feature>
<evidence type="ECO:0000256" key="2">
    <source>
        <dbReference type="ARBA" id="ARBA00022448"/>
    </source>
</evidence>
<evidence type="ECO:0000256" key="7">
    <source>
        <dbReference type="RuleBase" id="RU363032"/>
    </source>
</evidence>
<organism evidence="9 10">
    <name type="scientific">Belnapia mucosa</name>
    <dbReference type="NCBI Taxonomy" id="2804532"/>
    <lineage>
        <taxon>Bacteria</taxon>
        <taxon>Pseudomonadati</taxon>
        <taxon>Pseudomonadota</taxon>
        <taxon>Alphaproteobacteria</taxon>
        <taxon>Acetobacterales</taxon>
        <taxon>Roseomonadaceae</taxon>
        <taxon>Belnapia</taxon>
    </lineage>
</organism>
<protein>
    <submittedName>
        <fullName evidence="9">ABC transporter permease</fullName>
    </submittedName>
</protein>
<feature type="transmembrane region" description="Helical" evidence="7">
    <location>
        <begin position="253"/>
        <end position="272"/>
    </location>
</feature>
<dbReference type="Gene3D" id="1.10.3720.10">
    <property type="entry name" value="MetI-like"/>
    <property type="match status" value="1"/>
</dbReference>
<dbReference type="InterPro" id="IPR000515">
    <property type="entry name" value="MetI-like"/>
</dbReference>
<evidence type="ECO:0000313" key="9">
    <source>
        <dbReference type="EMBL" id="MBL6454615.1"/>
    </source>
</evidence>
<reference evidence="9 10" key="1">
    <citation type="submission" date="2021-01" db="EMBL/GenBank/DDBJ databases">
        <title>Belnapia mucosa sp. nov. and Belnapia arida sp. nov., isolated from the Tabernas Desert (Almeria, Spain).</title>
        <authorList>
            <person name="Molina-Menor E."/>
            <person name="Vidal-Verdu A."/>
            <person name="Calonge A."/>
            <person name="Satari L."/>
            <person name="Pereto Magraner J."/>
            <person name="Porcar Miralles M."/>
        </authorList>
    </citation>
    <scope>NUCLEOTIDE SEQUENCE [LARGE SCALE GENOMIC DNA]</scope>
    <source>
        <strain evidence="9 10">T6</strain>
    </source>
</reference>
<dbReference type="SUPFAM" id="SSF161098">
    <property type="entry name" value="MetI-like"/>
    <property type="match status" value="1"/>
</dbReference>
<dbReference type="PANTHER" id="PTHR43386:SF25">
    <property type="entry name" value="PEPTIDE ABC TRANSPORTER PERMEASE PROTEIN"/>
    <property type="match status" value="1"/>
</dbReference>
<accession>A0ABS1UYT5</accession>
<dbReference type="Proteomes" id="UP000606490">
    <property type="component" value="Unassembled WGS sequence"/>
</dbReference>
<feature type="domain" description="ABC transmembrane type-1" evidence="8">
    <location>
        <begin position="83"/>
        <end position="272"/>
    </location>
</feature>
<evidence type="ECO:0000259" key="8">
    <source>
        <dbReference type="PROSITE" id="PS50928"/>
    </source>
</evidence>
<gene>
    <name evidence="9" type="ORF">JMJ55_04720</name>
</gene>
<dbReference type="RefSeq" id="WP_202824369.1">
    <property type="nucleotide sequence ID" value="NZ_JAEUXJ010000002.1"/>
</dbReference>